<protein>
    <recommendedName>
        <fullName evidence="4">Tetratricopeptide repeat protein</fullName>
    </recommendedName>
</protein>
<accession>A0A502FYP7</accession>
<proteinExistence type="predicted"/>
<dbReference type="InterPro" id="IPR011990">
    <property type="entry name" value="TPR-like_helical_dom_sf"/>
</dbReference>
<evidence type="ECO:0000256" key="1">
    <source>
        <dbReference type="SAM" id="SignalP"/>
    </source>
</evidence>
<reference evidence="2 3" key="1">
    <citation type="journal article" date="2019" name="Environ. Microbiol.">
        <title>Species interactions and distinct microbial communities in high Arctic permafrost affected cryosols are associated with the CH4 and CO2 gas fluxes.</title>
        <authorList>
            <person name="Altshuler I."/>
            <person name="Hamel J."/>
            <person name="Turney S."/>
            <person name="Magnuson E."/>
            <person name="Levesque R."/>
            <person name="Greer C."/>
            <person name="Whyte L.G."/>
        </authorList>
    </citation>
    <scope>NUCLEOTIDE SEQUENCE [LARGE SCALE GENOMIC DNA]</scope>
    <source>
        <strain evidence="2 3">E6.1</strain>
    </source>
</reference>
<comment type="caution">
    <text evidence="2">The sequence shown here is derived from an EMBL/GenBank/DDBJ whole genome shotgun (WGS) entry which is preliminary data.</text>
</comment>
<dbReference type="OrthoDB" id="7325958at2"/>
<dbReference type="EMBL" id="RCZC01000002">
    <property type="protein sequence ID" value="TPG54511.1"/>
    <property type="molecule type" value="Genomic_DNA"/>
</dbReference>
<gene>
    <name evidence="2" type="ORF">EAH76_07615</name>
</gene>
<evidence type="ECO:0000313" key="3">
    <source>
        <dbReference type="Proteomes" id="UP000319931"/>
    </source>
</evidence>
<evidence type="ECO:0000313" key="2">
    <source>
        <dbReference type="EMBL" id="TPG54511.1"/>
    </source>
</evidence>
<sequence>MKMVSKIALAATLVVGMNGAALVAPAFAKKEKAAEAATPSLSKEARAAAVDAQTALGATPKDLVKAAAALDALDAAAKSDYEKYLASGLRLSLVNAQTAGQPETQRVAALTPPLDAIIANPATPKTELGIRYEERAGFAYATKDYKRAVEYYTKARDLGFTNEDLQLNIARSKVESGDVAGGANDLEAAVKAEKAAGKKAPEAWYKYAFTRLTKAGLTEQADAWTAAWLTEYGTAPNWRGAIYTFGFQGPAAVKYSKNRIDLFRLLWATKSQAGQREYIDYADAALTIGLPNEAKTVIDEGFASGVIPKGNVTGTELLTRAKTGIAGSSSLAIKEKNAMGAPKGDLAQQAGDAYFGTRNYAKAIEMYRLCETKGAPDADRNNLHLGMALALSGDRAAAKTTLAKVSAEPNKAIARLWTVFVDAPPTAA</sequence>
<evidence type="ECO:0008006" key="4">
    <source>
        <dbReference type="Google" id="ProtNLM"/>
    </source>
</evidence>
<keyword evidence="1" id="KW-0732">Signal</keyword>
<dbReference type="SUPFAM" id="SSF48452">
    <property type="entry name" value="TPR-like"/>
    <property type="match status" value="1"/>
</dbReference>
<dbReference type="RefSeq" id="WP_140849663.1">
    <property type="nucleotide sequence ID" value="NZ_RCZC01000002.1"/>
</dbReference>
<keyword evidence="3" id="KW-1185">Reference proteome</keyword>
<feature type="signal peptide" evidence="1">
    <location>
        <begin position="1"/>
        <end position="28"/>
    </location>
</feature>
<organism evidence="2 3">
    <name type="scientific">Sphingomonas glacialis</name>
    <dbReference type="NCBI Taxonomy" id="658225"/>
    <lineage>
        <taxon>Bacteria</taxon>
        <taxon>Pseudomonadati</taxon>
        <taxon>Pseudomonadota</taxon>
        <taxon>Alphaproteobacteria</taxon>
        <taxon>Sphingomonadales</taxon>
        <taxon>Sphingomonadaceae</taxon>
        <taxon>Sphingomonas</taxon>
    </lineage>
</organism>
<dbReference type="AlphaFoldDB" id="A0A502FYP7"/>
<dbReference type="Gene3D" id="1.25.40.10">
    <property type="entry name" value="Tetratricopeptide repeat domain"/>
    <property type="match status" value="1"/>
</dbReference>
<feature type="chain" id="PRO_5021293528" description="Tetratricopeptide repeat protein" evidence="1">
    <location>
        <begin position="29"/>
        <end position="428"/>
    </location>
</feature>
<dbReference type="Proteomes" id="UP000319931">
    <property type="component" value="Unassembled WGS sequence"/>
</dbReference>
<name>A0A502FYP7_9SPHN</name>